<dbReference type="PANTHER" id="PTHR10098">
    <property type="entry name" value="RAPSYN-RELATED"/>
    <property type="match status" value="1"/>
</dbReference>
<evidence type="ECO:0000313" key="4">
    <source>
        <dbReference type="Proteomes" id="UP000838412"/>
    </source>
</evidence>
<feature type="repeat" description="TPR" evidence="1">
    <location>
        <begin position="211"/>
        <end position="244"/>
    </location>
</feature>
<keyword evidence="4" id="KW-1185">Reference proteome</keyword>
<dbReference type="PANTHER" id="PTHR10098:SF106">
    <property type="entry name" value="TETRATRICOPEPTIDE REPEAT PROTEIN 28-LIKE PROTEIN"/>
    <property type="match status" value="1"/>
</dbReference>
<dbReference type="InterPro" id="IPR019734">
    <property type="entry name" value="TPR_rpt"/>
</dbReference>
<protein>
    <submittedName>
        <fullName evidence="3">TTC28 protein</fullName>
    </submittedName>
</protein>
<dbReference type="PROSITE" id="PS50005">
    <property type="entry name" value="TPR"/>
    <property type="match status" value="10"/>
</dbReference>
<dbReference type="SMART" id="SM00028">
    <property type="entry name" value="TPR"/>
    <property type="match status" value="25"/>
</dbReference>
<dbReference type="OrthoDB" id="626167at2759"/>
<dbReference type="Pfam" id="PF13176">
    <property type="entry name" value="TPR_7"/>
    <property type="match status" value="1"/>
</dbReference>
<feature type="repeat" description="TPR" evidence="1">
    <location>
        <begin position="963"/>
        <end position="996"/>
    </location>
</feature>
<feature type="repeat" description="TPR" evidence="1">
    <location>
        <begin position="413"/>
        <end position="446"/>
    </location>
</feature>
<dbReference type="InterPro" id="IPR011990">
    <property type="entry name" value="TPR-like_helical_dom_sf"/>
</dbReference>
<reference evidence="3" key="1">
    <citation type="submission" date="2022-01" db="EMBL/GenBank/DDBJ databases">
        <authorList>
            <person name="Braso-Vives M."/>
        </authorList>
    </citation>
    <scope>NUCLEOTIDE SEQUENCE</scope>
</reference>
<evidence type="ECO:0000259" key="2">
    <source>
        <dbReference type="Pfam" id="PF12862"/>
    </source>
</evidence>
<keyword evidence="1" id="KW-0802">TPR repeat</keyword>
<feature type="domain" description="Anaphase-promoting complex subunit 5" evidence="2">
    <location>
        <begin position="932"/>
        <end position="1000"/>
    </location>
</feature>
<dbReference type="Proteomes" id="UP000838412">
    <property type="component" value="Chromosome 18"/>
</dbReference>
<feature type="repeat" description="TPR" evidence="1">
    <location>
        <begin position="292"/>
        <end position="325"/>
    </location>
</feature>
<feature type="repeat" description="TPR" evidence="1">
    <location>
        <begin position="842"/>
        <end position="875"/>
    </location>
</feature>
<dbReference type="EMBL" id="OV696703">
    <property type="protein sequence ID" value="CAH1250249.1"/>
    <property type="molecule type" value="Genomic_DNA"/>
</dbReference>
<dbReference type="Pfam" id="PF12862">
    <property type="entry name" value="ANAPC5"/>
    <property type="match status" value="1"/>
</dbReference>
<dbReference type="Pfam" id="PF13374">
    <property type="entry name" value="TPR_10"/>
    <property type="match status" value="2"/>
</dbReference>
<proteinExistence type="predicted"/>
<feature type="repeat" description="TPR" evidence="1">
    <location>
        <begin position="1286"/>
        <end position="1319"/>
    </location>
</feature>
<dbReference type="PROSITE" id="PS50293">
    <property type="entry name" value="TPR_REGION"/>
    <property type="match status" value="1"/>
</dbReference>
<dbReference type="Pfam" id="PF13424">
    <property type="entry name" value="TPR_12"/>
    <property type="match status" value="10"/>
</dbReference>
<dbReference type="SUPFAM" id="SSF48452">
    <property type="entry name" value="TPR-like"/>
    <property type="match status" value="8"/>
</dbReference>
<organism evidence="3 4">
    <name type="scientific">Branchiostoma lanceolatum</name>
    <name type="common">Common lancelet</name>
    <name type="synonym">Amphioxus lanceolatum</name>
    <dbReference type="NCBI Taxonomy" id="7740"/>
    <lineage>
        <taxon>Eukaryota</taxon>
        <taxon>Metazoa</taxon>
        <taxon>Chordata</taxon>
        <taxon>Cephalochordata</taxon>
        <taxon>Leptocardii</taxon>
        <taxon>Amphioxiformes</taxon>
        <taxon>Branchiostomatidae</taxon>
        <taxon>Branchiostoma</taxon>
    </lineage>
</organism>
<feature type="repeat" description="TPR" evidence="1">
    <location>
        <begin position="453"/>
        <end position="486"/>
    </location>
</feature>
<dbReference type="InterPro" id="IPR026000">
    <property type="entry name" value="Apc5_dom"/>
</dbReference>
<dbReference type="Gene3D" id="1.25.40.10">
    <property type="entry name" value="Tetratricopeptide repeat domain"/>
    <property type="match status" value="9"/>
</dbReference>
<sequence>MKDKAQQFDLYCQIGDLYRTKLHNLQSALQYYQNMLECSQALSEDTKQAKAYNRLGLTCDMAGEHQEACYNNERALAIYRDIGGKESDICVAHKSLASSLALSGQVSDAKTNYESALAVAMKTGNKTEQIDIYCKLGDLHRVLLDKPKVSKKYYTEMLELARELGRKEKERLACNRLGLACEDMQDNEAALDWHQKHLKMSQEDDDTNEHRIAHTNVGNAYRRLGKLDQATSHFNTALQMAQQTGDQHGQMKVYYCMGDMHKEQLHSPRTAIQYYEQHLALAKQLGDTNEEGLAYNRLGRIYCDMGKYEVALEWDKKDLKIRQYDGDKKKQRAAHTNVGNTYRLLGKLDRARSHFNTALLMAKQIGDLHEQMKVYFWIGEMHRKQLDTPRTAIQYYEKHLALARQLTDKHEEGLAYNKLGLAHSMMGEHEVALERFKKYLKIRQSDGDTRDEITALTSLGDTYCKLRNFDKAASHLKTALHIAQQTEDQQAQIKIYSSMCEMQKEQLNTPAVIGDKSQQFDLYCQIGDLYRTKLHNLQSALQYYQNMLECSQALSDDTKQAKAYSRLGMIYDMLGKQWTAFTHHKRALSIHKVRIHTDVCEAYKNLASSLAESGQVSDAKTYYESALAVAMETGKKTEQMNIYCLMGDLHRTQLDEPQIAHIHYIEMKALARDFGRKEEEMLAYNRLGLACEDMQDYEAALEWHQKALKMRKEAGDTKEVMVVHICVGDTYKDLGNFVKATSHFSTALQMAQQTGDQSSEMTCALRIGDLHREQLNSPHTAIQYYKQYLALAKQLGRKEEERQAYNRLGLACYDMGDYEADLGWSQKYLKMSQEAGDKGEVIDAHMSVCATYQELGNFDKATSHYSTALQMAQQTENQDREMACVMVIGDMHRKQLNSPHTAIQYYEQALALAKQLGRKEEERQAYNRLGLACYNMQDYEADLGWLQKYLKMSQEAGDKGEVIGAHMSVGATYKELGNFVKATSHYNTALQMAQQTGDKSSEIKCTLRIGDMHREQLHSPQTAIQYYEQALALARQLKDRHKEMEAYNSLGRAHHDMGEYKKALEWFQKHLKMSQDDEDEGEQITAHRRMGNTNRFLGQLDEATSHFNTALQMAQQTGDQDQQMYIHCEMGDMHLQQLHTPHTAIQYYEQYLALAKQLKNKHVEAVAYNRLGLTHNKMAKYEAALEWHQKDLKMIQDDGNNTDLILTHAHVGHTYSLLGKLDQAKSHFNTASQMVQQTGYRYGQMRVDLFMGDMHREQLHSPRKAIQYYEQYLVLARQMMNRRQEGRAYKKLGKAHYEMGEYKAGLEWFEKYLKISQECGDKTEQITAHKHIAESYKAQGKLDLARSHCQTAMDIAMETGNKQAQNYIAEVVAGL</sequence>
<feature type="repeat" description="TPR" evidence="1">
    <location>
        <begin position="1044"/>
        <end position="1077"/>
    </location>
</feature>
<accession>A0A8J9Z9M3</accession>
<evidence type="ECO:0000256" key="1">
    <source>
        <dbReference type="PROSITE-ProRule" id="PRU00339"/>
    </source>
</evidence>
<evidence type="ECO:0000313" key="3">
    <source>
        <dbReference type="EMBL" id="CAH1250249.1"/>
    </source>
</evidence>
<name>A0A8J9Z9M3_BRALA</name>
<gene>
    <name evidence="3" type="primary">TTC28</name>
    <name evidence="3" type="ORF">BLAG_LOCUS11082</name>
</gene>
<feature type="repeat" description="TPR" evidence="1">
    <location>
        <begin position="1165"/>
        <end position="1198"/>
    </location>
</feature>
<feature type="repeat" description="TPR" evidence="1">
    <location>
        <begin position="681"/>
        <end position="714"/>
    </location>
</feature>